<feature type="compositionally biased region" description="Polar residues" evidence="1">
    <location>
        <begin position="321"/>
        <end position="331"/>
    </location>
</feature>
<feature type="region of interest" description="Disordered" evidence="1">
    <location>
        <begin position="212"/>
        <end position="248"/>
    </location>
</feature>
<evidence type="ECO:0000256" key="1">
    <source>
        <dbReference type="SAM" id="MobiDB-lite"/>
    </source>
</evidence>
<keyword evidence="2" id="KW-1133">Transmembrane helix</keyword>
<feature type="compositionally biased region" description="Basic and acidic residues" evidence="1">
    <location>
        <begin position="94"/>
        <end position="104"/>
    </location>
</feature>
<feature type="compositionally biased region" description="Pro residues" evidence="1">
    <location>
        <begin position="134"/>
        <end position="145"/>
    </location>
</feature>
<feature type="compositionally biased region" description="Acidic residues" evidence="1">
    <location>
        <begin position="147"/>
        <end position="156"/>
    </location>
</feature>
<feature type="region of interest" description="Disordered" evidence="1">
    <location>
        <begin position="311"/>
        <end position="331"/>
    </location>
</feature>
<feature type="region of interest" description="Disordered" evidence="1">
    <location>
        <begin position="1"/>
        <end position="105"/>
    </location>
</feature>
<dbReference type="EMBL" id="LR134406">
    <property type="protein sequence ID" value="VEH70151.1"/>
    <property type="molecule type" value="Genomic_DNA"/>
</dbReference>
<gene>
    <name evidence="3" type="ORF">J5A53_08370</name>
    <name evidence="4" type="ORF">NCTC12967_01438</name>
</gene>
<dbReference type="AlphaFoldDB" id="A0A3N4D1P7"/>
<dbReference type="GeneID" id="64406910"/>
<reference evidence="4 5" key="1">
    <citation type="submission" date="2018-12" db="EMBL/GenBank/DDBJ databases">
        <authorList>
            <consortium name="Pathogen Informatics"/>
        </authorList>
    </citation>
    <scope>NUCLEOTIDE SEQUENCE [LARGE SCALE GENOMIC DNA]</scope>
    <source>
        <strain evidence="4 5">NCTC12967</strain>
    </source>
</reference>
<name>A0A3N4D1P7_9ACTN</name>
<evidence type="ECO:0000313" key="3">
    <source>
        <dbReference type="EMBL" id="QUC09858.1"/>
    </source>
</evidence>
<dbReference type="Proteomes" id="UP000273044">
    <property type="component" value="Chromosome"/>
</dbReference>
<feature type="compositionally biased region" description="Low complexity" evidence="1">
    <location>
        <begin position="212"/>
        <end position="233"/>
    </location>
</feature>
<dbReference type="EMBL" id="CP072385">
    <property type="protein sequence ID" value="QUC09858.1"/>
    <property type="molecule type" value="Genomic_DNA"/>
</dbReference>
<accession>A0A3N4D1P7</accession>
<dbReference type="Proteomes" id="UP000677180">
    <property type="component" value="Chromosome"/>
</dbReference>
<reference evidence="3" key="2">
    <citation type="submission" date="2021-03" db="EMBL/GenBank/DDBJ databases">
        <title>Human Oral Microbial Genomes.</title>
        <authorList>
            <person name="Johnston C.D."/>
            <person name="Chen T."/>
            <person name="Dewhirst F.E."/>
        </authorList>
    </citation>
    <scope>NUCLEOTIDE SEQUENCE</scope>
    <source>
        <strain evidence="3">F0714</strain>
    </source>
</reference>
<sequence length="405" mass="43854">MTDDSSWSAGPRRSADHGVSARHARTIDPAPARGRRSLPETDFDPEPARRGARRFADPEPEQWHEPDRSPLDGPGAPHIENRRYQETSYPSLREATRPRPRPEPVSDFWSVAEARSRASAVEVEPELPKRTTPEPVPTPSSPFSPEPADENAGNEEEIVPARAARPDFLGRLKRIGLVILAGILILALGFTAWSWITRGTWEFTSLWPLGASASPEKSGSSAPAPSASPDPESTAGARPAASEQVLDDTHFTVPTGWREYGEDQPSAEPNRKVVRLQHSETDVRLQVTSLVEIPEGKDLLEACKALSTSQQERFSAPVPTPASQDKVSQAQGGSYTTCGFTGVRTENQVPNTVMFTVLVRTNDGHVLILRNIIPDSVGGGATARQELAGMNCTASLNFGVALPLC</sequence>
<evidence type="ECO:0000313" key="4">
    <source>
        <dbReference type="EMBL" id="VEH70151.1"/>
    </source>
</evidence>
<proteinExistence type="predicted"/>
<feature type="transmembrane region" description="Helical" evidence="2">
    <location>
        <begin position="175"/>
        <end position="196"/>
    </location>
</feature>
<protein>
    <submittedName>
        <fullName evidence="4">Uncharacterized protein</fullName>
    </submittedName>
</protein>
<feature type="region of interest" description="Disordered" evidence="1">
    <location>
        <begin position="119"/>
        <end position="156"/>
    </location>
</feature>
<keyword evidence="2" id="KW-0812">Transmembrane</keyword>
<organism evidence="4 5">
    <name type="scientific">Arachnia propionica</name>
    <dbReference type="NCBI Taxonomy" id="1750"/>
    <lineage>
        <taxon>Bacteria</taxon>
        <taxon>Bacillati</taxon>
        <taxon>Actinomycetota</taxon>
        <taxon>Actinomycetes</taxon>
        <taxon>Propionibacteriales</taxon>
        <taxon>Propionibacteriaceae</taxon>
        <taxon>Arachnia</taxon>
    </lineage>
</organism>
<keyword evidence="5" id="KW-1185">Reference proteome</keyword>
<evidence type="ECO:0000313" key="5">
    <source>
        <dbReference type="Proteomes" id="UP000273044"/>
    </source>
</evidence>
<evidence type="ECO:0000256" key="2">
    <source>
        <dbReference type="SAM" id="Phobius"/>
    </source>
</evidence>
<feature type="compositionally biased region" description="Basic and acidic residues" evidence="1">
    <location>
        <begin position="46"/>
        <end position="70"/>
    </location>
</feature>
<keyword evidence="2" id="KW-0472">Membrane</keyword>
<dbReference type="OrthoDB" id="3730717at2"/>
<dbReference type="RefSeq" id="WP_014846527.1">
    <property type="nucleotide sequence ID" value="NZ_CP040007.1"/>
</dbReference>